<dbReference type="PROSITE" id="PS00070">
    <property type="entry name" value="ALDEHYDE_DEHYDR_CYS"/>
    <property type="match status" value="1"/>
</dbReference>
<sequence length="1044" mass="112948">MADTLALDKIDWHSLDRIKFADEEALLEDLLKQVPLSDDLRQATMRRALELVETARARGRDKGMMESFLEEFGLSNAEGLALMCLAEALLRVPDAETRDELIAEKIRSGDWSAHQGQSESWLVNASTWGLMLTGQVIGVPASLKKGPAKFIQGLIRESGEPVIRAAMMQAMRIMGEQFVLGRTVKDAQKRGRRMVKAGDAAHFSFDMLGEGARTEDDAIRYLKAYQNAIDGVAADKDPSTPPEQANGVSVKMSALHPRYEAVNRAQIMDEMYPSVLELCERAAKANINLCLDAEEADRLVLSLQILDRLAREPSLKDWNGLGLAVQAYQKRAGDVIERVKDLAAQTGHRFMVRLVKGAYWDSEVKHAHIEGYANFPVFTTKAGTDFHFLACARKMLEAQDAIYPQFATHNAHSVAAIEMLSEEIGNSAFEFQRLHGMGEALYGAAGLGRRVRVYAPVGAHKDLLPYLVRRLLENGANTSFVHSFLDPDVPPEQVVADPIVKVEVGPRRHPRIPTPPRLYGAERRNSSGLDLSQRSVRDDMAAAIKSFRDSPAIAAGPIVSGKAVTGGGDMVRVPFDTETVLGSCREAQEDDIDKALDTAVKFQPAWDALGGAERAKHLRAMGDILEENAERLIALMAREAGKTLADGIAEVREAVDFCRYYAMQAEAEFTTAQKLPGPTGETNHISLHGRGVFCCISPWNFPLAIFTGQIAAALAAGNSVVAKPAEQTPLIAFEAVKLFQKAGLPVEALHLLPGGGESVGAKLISDLRVSGVCFTGGTTTARIINKTLADRDGPIIPLIAETGGLNGMFVDTTALREQVIDDVIQSAFGSAGQRCSALRIVFLPDDTADELIKGLIGAMNELIVDDPGLPRTDLGPVIDAESRASLQAYVQTMKEEATVLHQIPAGKIGETGYGFGPALIELKSIDQISEEKFGPILHVLRYDPDDIAEVGAALKGKGYGLTLGVHSRLESFQREVREACPVGNTYVNRTMTGAVVGVQPFGGEGLSGTGPKAGGPHYLHRFATERTLTVNITAQGGDAELLSL</sequence>
<comment type="cofactor">
    <cofactor evidence="5">
        <name>FAD</name>
        <dbReference type="ChEBI" id="CHEBI:57692"/>
    </cofactor>
</comment>
<dbReference type="PIRSF" id="PIRSF000197">
    <property type="entry name" value="Bifunct_PutA"/>
    <property type="match status" value="1"/>
</dbReference>
<dbReference type="InterPro" id="IPR015590">
    <property type="entry name" value="Aldehyde_DH_dom"/>
</dbReference>
<comment type="caution">
    <text evidence="11">The sequence shown here is derived from an EMBL/GenBank/DDBJ whole genome shotgun (WGS) entry which is preliminary data.</text>
</comment>
<dbReference type="SUPFAM" id="SSF81935">
    <property type="entry name" value="N-terminal domain of bifunctional PutA protein"/>
    <property type="match status" value="1"/>
</dbReference>
<dbReference type="GO" id="GO:0003842">
    <property type="term" value="F:L-glutamate gamma-semialdehyde dehydrogenase activity"/>
    <property type="evidence" value="ECO:0007669"/>
    <property type="project" value="UniProtKB-UniRule"/>
</dbReference>
<evidence type="ECO:0000259" key="10">
    <source>
        <dbReference type="Pfam" id="PF14850"/>
    </source>
</evidence>
<evidence type="ECO:0000256" key="5">
    <source>
        <dbReference type="PIRNR" id="PIRNR000197"/>
    </source>
</evidence>
<comment type="pathway">
    <text evidence="5">Amino-acid degradation; L-proline degradation into L-glutamate; L-glutamate from L-proline: step 1/2.</text>
</comment>
<feature type="domain" description="Proline dehydrogenase" evidence="9">
    <location>
        <begin position="199"/>
        <end position="482"/>
    </location>
</feature>
<keyword evidence="5" id="KW-0285">Flavoprotein</keyword>
<evidence type="ECO:0000259" key="8">
    <source>
        <dbReference type="Pfam" id="PF00171"/>
    </source>
</evidence>
<feature type="active site" evidence="6">
    <location>
        <position position="835"/>
    </location>
</feature>
<reference evidence="11 12" key="1">
    <citation type="journal article" date="2014" name="Antonie Van Leeuwenhoek">
        <title>Hyphomonas beringensis sp. nov. and Hyphomonas chukchiensis sp. nov., isolated from surface seawater of the Bering Sea and Chukchi Sea.</title>
        <authorList>
            <person name="Li C."/>
            <person name="Lai Q."/>
            <person name="Li G."/>
            <person name="Dong C."/>
            <person name="Wang J."/>
            <person name="Liao Y."/>
            <person name="Shao Z."/>
        </authorList>
    </citation>
    <scope>NUCLEOTIDE SEQUENCE [LARGE SCALE GENOMIC DNA]</scope>
    <source>
        <strain evidence="11 12">22II1-22F38</strain>
    </source>
</reference>
<dbReference type="InterPro" id="IPR002872">
    <property type="entry name" value="Proline_DH_dom"/>
</dbReference>
<dbReference type="Gene3D" id="3.40.605.10">
    <property type="entry name" value="Aldehyde Dehydrogenase, Chain A, domain 1"/>
    <property type="match status" value="1"/>
</dbReference>
<dbReference type="RefSeq" id="WP_035554495.1">
    <property type="nucleotide sequence ID" value="NZ_AWFH01000056.1"/>
</dbReference>
<evidence type="ECO:0000256" key="6">
    <source>
        <dbReference type="PIRSR" id="PIRSR000197-1"/>
    </source>
</evidence>
<dbReference type="NCBIfam" id="NF008869">
    <property type="entry name" value="PRK11904.1"/>
    <property type="match status" value="1"/>
</dbReference>
<dbReference type="OrthoDB" id="7168186at2"/>
<comment type="pathway">
    <text evidence="1 5">Amino-acid degradation; L-proline degradation into L-glutamate; L-glutamate from L-proline: step 2/2.</text>
</comment>
<dbReference type="Pfam" id="PF14850">
    <property type="entry name" value="Pro_dh-DNA_bdg"/>
    <property type="match status" value="1"/>
</dbReference>
<comment type="function">
    <text evidence="5">Oxidizes proline to glutamate for use as a carbon and nitrogen source.</text>
</comment>
<dbReference type="InterPro" id="IPR005933">
    <property type="entry name" value="PutA_C"/>
</dbReference>
<keyword evidence="5" id="KW-0238">DNA-binding</keyword>
<dbReference type="eggNOG" id="COG4230">
    <property type="taxonomic scope" value="Bacteria"/>
</dbReference>
<dbReference type="GO" id="GO:0004657">
    <property type="term" value="F:proline dehydrogenase activity"/>
    <property type="evidence" value="ECO:0007669"/>
    <property type="project" value="UniProtKB-UniRule"/>
</dbReference>
<accession>A0A059DXN9</accession>
<evidence type="ECO:0000256" key="2">
    <source>
        <dbReference type="ARBA" id="ARBA00023002"/>
    </source>
</evidence>
<dbReference type="NCBIfam" id="TIGR01238">
    <property type="entry name" value="D1pyr5carbox3"/>
    <property type="match status" value="1"/>
</dbReference>
<feature type="domain" description="Proline dehydrogenase PutA" evidence="10">
    <location>
        <begin position="64"/>
        <end position="178"/>
    </location>
</feature>
<keyword evidence="5" id="KW-0678">Repressor</keyword>
<dbReference type="InterPro" id="IPR016163">
    <property type="entry name" value="Ald_DH_C"/>
</dbReference>
<dbReference type="InterPro" id="IPR016160">
    <property type="entry name" value="Ald_DH_CS_CYS"/>
</dbReference>
<dbReference type="GO" id="GO:0003677">
    <property type="term" value="F:DNA binding"/>
    <property type="evidence" value="ECO:0007669"/>
    <property type="project" value="UniProtKB-KW"/>
</dbReference>
<proteinExistence type="inferred from homology"/>
<dbReference type="PANTHER" id="PTHR42862:SF1">
    <property type="entry name" value="DELTA-1-PYRROLINE-5-CARBOXYLATE DEHYDROGENASE 2, ISOFORM A-RELATED"/>
    <property type="match status" value="1"/>
</dbReference>
<feature type="region of interest" description="Disordered" evidence="7">
    <location>
        <begin position="506"/>
        <end position="530"/>
    </location>
</feature>
<dbReference type="STRING" id="1280948.HY36_09715"/>
<keyword evidence="2 5" id="KW-0560">Oxidoreductase</keyword>
<gene>
    <name evidence="11" type="ORF">HY36_09715</name>
</gene>
<dbReference type="InterPro" id="IPR016162">
    <property type="entry name" value="Ald_DH_N"/>
</dbReference>
<dbReference type="PANTHER" id="PTHR42862">
    <property type="entry name" value="DELTA-1-PYRROLINE-5-CARBOXYLATE DEHYDROGENASE 1, ISOFORM A-RELATED"/>
    <property type="match status" value="1"/>
</dbReference>
<dbReference type="GO" id="GO:0009898">
    <property type="term" value="C:cytoplasmic side of plasma membrane"/>
    <property type="evidence" value="ECO:0007669"/>
    <property type="project" value="TreeGrafter"/>
</dbReference>
<dbReference type="InterPro" id="IPR050485">
    <property type="entry name" value="Proline_metab_enzyme"/>
</dbReference>
<evidence type="ECO:0000256" key="1">
    <source>
        <dbReference type="ARBA" id="ARBA00004786"/>
    </source>
</evidence>
<comment type="similarity">
    <text evidence="5">In the N-terminal section; belongs to the proline dehydrogenase family.</text>
</comment>
<dbReference type="InterPro" id="IPR025703">
    <property type="entry name" value="Bifunct_PutA"/>
</dbReference>
<dbReference type="InterPro" id="IPR029041">
    <property type="entry name" value="FAD-linked_oxidoreductase-like"/>
</dbReference>
<dbReference type="Gene3D" id="3.40.309.10">
    <property type="entry name" value="Aldehyde Dehydrogenase, Chain A, domain 2"/>
    <property type="match status" value="1"/>
</dbReference>
<dbReference type="Pfam" id="PF01619">
    <property type="entry name" value="Pro_dh"/>
    <property type="match status" value="1"/>
</dbReference>
<dbReference type="Gene3D" id="1.20.5.460">
    <property type="entry name" value="Single helix bin"/>
    <property type="match status" value="1"/>
</dbReference>
<dbReference type="eggNOG" id="COG0506">
    <property type="taxonomic scope" value="Bacteria"/>
</dbReference>
<dbReference type="EC" id="1.5.5.2" evidence="5"/>
<keyword evidence="5" id="KW-0274">FAD</keyword>
<name>A0A059DXN9_9PROT</name>
<keyword evidence="5" id="KW-0642">Proline metabolism</keyword>
<organism evidence="11 12">
    <name type="scientific">Hyphomonas atlantica</name>
    <dbReference type="NCBI Taxonomy" id="1280948"/>
    <lineage>
        <taxon>Bacteria</taxon>
        <taxon>Pseudomonadati</taxon>
        <taxon>Pseudomonadota</taxon>
        <taxon>Alphaproteobacteria</taxon>
        <taxon>Hyphomonadales</taxon>
        <taxon>Hyphomonadaceae</taxon>
        <taxon>Hyphomonas</taxon>
    </lineage>
</organism>
<dbReference type="SUPFAM" id="SSF51730">
    <property type="entry name" value="FAD-linked oxidoreductase"/>
    <property type="match status" value="1"/>
</dbReference>
<evidence type="ECO:0000256" key="7">
    <source>
        <dbReference type="SAM" id="MobiDB-lite"/>
    </source>
</evidence>
<comment type="similarity">
    <text evidence="5">In the C-terminal section; belongs to the aldehyde dehydrogenase family.</text>
</comment>
<evidence type="ECO:0000259" key="9">
    <source>
        <dbReference type="Pfam" id="PF01619"/>
    </source>
</evidence>
<dbReference type="InterPro" id="IPR024089">
    <property type="entry name" value="PRODH_PutA_dom_I/II"/>
</dbReference>
<comment type="catalytic activity">
    <reaction evidence="4 5">
        <text>L-glutamate 5-semialdehyde + NAD(+) + H2O = L-glutamate + NADH + 2 H(+)</text>
        <dbReference type="Rhea" id="RHEA:30235"/>
        <dbReference type="ChEBI" id="CHEBI:15377"/>
        <dbReference type="ChEBI" id="CHEBI:15378"/>
        <dbReference type="ChEBI" id="CHEBI:29985"/>
        <dbReference type="ChEBI" id="CHEBI:57540"/>
        <dbReference type="ChEBI" id="CHEBI:57945"/>
        <dbReference type="ChEBI" id="CHEBI:58066"/>
        <dbReference type="EC" id="1.2.1.88"/>
    </reaction>
</comment>
<dbReference type="InterPro" id="IPR024082">
    <property type="entry name" value="PRODH_PutA_dom_II"/>
</dbReference>
<keyword evidence="3 5" id="KW-0520">NAD</keyword>
<dbReference type="EC" id="1.2.1.88" evidence="5"/>
<feature type="active site" evidence="6">
    <location>
        <position position="801"/>
    </location>
</feature>
<dbReference type="GO" id="GO:0010133">
    <property type="term" value="P:L-proline catabolic process to L-glutamate"/>
    <property type="evidence" value="ECO:0007669"/>
    <property type="project" value="UniProtKB-UniRule"/>
</dbReference>
<keyword evidence="5" id="KW-0804">Transcription</keyword>
<dbReference type="Pfam" id="PF00171">
    <property type="entry name" value="Aldedh"/>
    <property type="match status" value="1"/>
</dbReference>
<evidence type="ECO:0000256" key="3">
    <source>
        <dbReference type="ARBA" id="ARBA00023027"/>
    </source>
</evidence>
<dbReference type="GO" id="GO:0003700">
    <property type="term" value="F:DNA-binding transcription factor activity"/>
    <property type="evidence" value="ECO:0007669"/>
    <property type="project" value="InterPro"/>
</dbReference>
<dbReference type="PATRIC" id="fig|1280948.3.peg.3061"/>
<evidence type="ECO:0000313" key="12">
    <source>
        <dbReference type="Proteomes" id="UP000024547"/>
    </source>
</evidence>
<comment type="catalytic activity">
    <reaction evidence="5">
        <text>L-proline + a quinone = (S)-1-pyrroline-5-carboxylate + a quinol + H(+)</text>
        <dbReference type="Rhea" id="RHEA:23784"/>
        <dbReference type="ChEBI" id="CHEBI:15378"/>
        <dbReference type="ChEBI" id="CHEBI:17388"/>
        <dbReference type="ChEBI" id="CHEBI:24646"/>
        <dbReference type="ChEBI" id="CHEBI:60039"/>
        <dbReference type="ChEBI" id="CHEBI:132124"/>
        <dbReference type="EC" id="1.5.5.2"/>
    </reaction>
</comment>
<dbReference type="UniPathway" id="UPA00261">
    <property type="reaction ID" value="UER00373"/>
</dbReference>
<evidence type="ECO:0000256" key="4">
    <source>
        <dbReference type="ARBA" id="ARBA00048142"/>
    </source>
</evidence>
<dbReference type="EMBL" id="AWFH01000056">
    <property type="protein sequence ID" value="KCZ58646.1"/>
    <property type="molecule type" value="Genomic_DNA"/>
</dbReference>
<feature type="domain" description="Aldehyde dehydrogenase" evidence="8">
    <location>
        <begin position="573"/>
        <end position="1025"/>
    </location>
</feature>
<dbReference type="CDD" id="cd07125">
    <property type="entry name" value="ALDH_PutA-P5CDH"/>
    <property type="match status" value="1"/>
</dbReference>
<dbReference type="Proteomes" id="UP000024547">
    <property type="component" value="Unassembled WGS sequence"/>
</dbReference>
<evidence type="ECO:0000313" key="11">
    <source>
        <dbReference type="EMBL" id="KCZ58646.1"/>
    </source>
</evidence>
<dbReference type="InterPro" id="IPR016161">
    <property type="entry name" value="Ald_DH/histidinol_DH"/>
</dbReference>
<dbReference type="SUPFAM" id="SSF53720">
    <property type="entry name" value="ALDH-like"/>
    <property type="match status" value="1"/>
</dbReference>
<keyword evidence="5" id="KW-0805">Transcription regulation</keyword>
<dbReference type="Gene3D" id="3.20.20.220">
    <property type="match status" value="1"/>
</dbReference>
<dbReference type="AlphaFoldDB" id="A0A059DXN9"/>
<keyword evidence="12" id="KW-1185">Reference proteome</keyword>
<protein>
    <recommendedName>
        <fullName evidence="5">Bifunctional protein PutA</fullName>
    </recommendedName>
    <domain>
        <recommendedName>
            <fullName evidence="5">Proline dehydrogenase</fullName>
            <ecNumber evidence="5">1.5.5.2</ecNumber>
        </recommendedName>
        <alternativeName>
            <fullName evidence="5">Proline oxidase</fullName>
        </alternativeName>
    </domain>
    <domain>
        <recommendedName>
            <fullName evidence="5">Delta-1-pyrroline-5-carboxylate dehydrogenase</fullName>
            <shortName evidence="5">P5C dehydrogenase</shortName>
            <ecNumber evidence="5">1.2.1.88</ecNumber>
        </recommendedName>
        <alternativeName>
            <fullName evidence="5">L-glutamate gamma-semialdehyde dehydrogenase</fullName>
        </alternativeName>
    </domain>
</protein>